<evidence type="ECO:0000256" key="1">
    <source>
        <dbReference type="SAM" id="Phobius"/>
    </source>
</evidence>
<dbReference type="KEGG" id="fri:FraEuI1c_1156"/>
<evidence type="ECO:0000313" key="3">
    <source>
        <dbReference type="Proteomes" id="UP000002484"/>
    </source>
</evidence>
<keyword evidence="3" id="KW-1185">Reference proteome</keyword>
<keyword evidence="1" id="KW-0472">Membrane</keyword>
<keyword evidence="1" id="KW-0812">Transmembrane</keyword>
<gene>
    <name evidence="2" type="ordered locus">FraEuI1c_1156</name>
</gene>
<proteinExistence type="predicted"/>
<feature type="transmembrane region" description="Helical" evidence="1">
    <location>
        <begin position="12"/>
        <end position="29"/>
    </location>
</feature>
<evidence type="ECO:0008006" key="4">
    <source>
        <dbReference type="Google" id="ProtNLM"/>
    </source>
</evidence>
<dbReference type="Pfam" id="PF10825">
    <property type="entry name" value="DUF2752"/>
    <property type="match status" value="1"/>
</dbReference>
<protein>
    <recommendedName>
        <fullName evidence="4">DUF2752 domain-containing protein</fullName>
    </recommendedName>
</protein>
<dbReference type="AlphaFoldDB" id="E3J150"/>
<dbReference type="eggNOG" id="ENOG5033A4V">
    <property type="taxonomic scope" value="Bacteria"/>
</dbReference>
<dbReference type="EMBL" id="CP002299">
    <property type="protein sequence ID" value="ADP79228.1"/>
    <property type="molecule type" value="Genomic_DNA"/>
</dbReference>
<sequence precursor="true">MLRRMYSVPEHITMAALGAGLIGAIYPTIMAHTGGRGLSCPLRALTGLPCPFCGLTTATVALTHGEWAAAASTNPLVYLAAALVTATTPILAARFLGLAPPPRPWSAAARARTRYSAYVVVALSWLFQLHRYHFS</sequence>
<dbReference type="InParanoid" id="E3J150"/>
<evidence type="ECO:0000313" key="2">
    <source>
        <dbReference type="EMBL" id="ADP79228.1"/>
    </source>
</evidence>
<organism evidence="2 3">
    <name type="scientific">Pseudofrankia inefficax (strain DSM 45817 / CECT 9037 / DDB 130130 / EuI1c)</name>
    <name type="common">Frankia inefficax</name>
    <dbReference type="NCBI Taxonomy" id="298654"/>
    <lineage>
        <taxon>Bacteria</taxon>
        <taxon>Bacillati</taxon>
        <taxon>Actinomycetota</taxon>
        <taxon>Actinomycetes</taxon>
        <taxon>Frankiales</taxon>
        <taxon>Frankiaceae</taxon>
        <taxon>Pseudofrankia</taxon>
    </lineage>
</organism>
<dbReference type="InterPro" id="IPR021215">
    <property type="entry name" value="DUF2752"/>
</dbReference>
<dbReference type="Proteomes" id="UP000002484">
    <property type="component" value="Chromosome"/>
</dbReference>
<feature type="transmembrane region" description="Helical" evidence="1">
    <location>
        <begin position="76"/>
        <end position="96"/>
    </location>
</feature>
<accession>E3J150</accession>
<reference evidence="2 3" key="1">
    <citation type="submission" date="2010-10" db="EMBL/GenBank/DDBJ databases">
        <title>Complete sequence of Frankia sp. EuI1c.</title>
        <authorList>
            <consortium name="US DOE Joint Genome Institute"/>
            <person name="Lucas S."/>
            <person name="Copeland A."/>
            <person name="Lapidus A."/>
            <person name="Cheng J.-F."/>
            <person name="Bruce D."/>
            <person name="Goodwin L."/>
            <person name="Pitluck S."/>
            <person name="Chertkov O."/>
            <person name="Detter J.C."/>
            <person name="Han C."/>
            <person name="Tapia R."/>
            <person name="Land M."/>
            <person name="Hauser L."/>
            <person name="Jeffries C."/>
            <person name="Kyrpides N."/>
            <person name="Ivanova N."/>
            <person name="Mikhailova N."/>
            <person name="Beauchemin N."/>
            <person name="Sen A."/>
            <person name="Sur S.A."/>
            <person name="Gtari M."/>
            <person name="Wall L."/>
            <person name="Tisa L."/>
            <person name="Woyke T."/>
        </authorList>
    </citation>
    <scope>NUCLEOTIDE SEQUENCE [LARGE SCALE GENOMIC DNA]</scope>
    <source>
        <strain evidence="3">DSM 45817 / CECT 9037 / EuI1c</strain>
    </source>
</reference>
<dbReference type="HOGENOM" id="CLU_1912567_0_0_11"/>
<keyword evidence="1" id="KW-1133">Transmembrane helix</keyword>
<dbReference type="STRING" id="298654.FraEuI1c_1156"/>
<name>E3J150_PSEI1</name>